<keyword evidence="3" id="KW-1185">Reference proteome</keyword>
<feature type="region of interest" description="Disordered" evidence="1">
    <location>
        <begin position="186"/>
        <end position="216"/>
    </location>
</feature>
<protein>
    <submittedName>
        <fullName evidence="2">Uncharacterized protein</fullName>
    </submittedName>
</protein>
<comment type="caution">
    <text evidence="2">The sequence shown here is derived from an EMBL/GenBank/DDBJ whole genome shotgun (WGS) entry which is preliminary data.</text>
</comment>
<dbReference type="Proteomes" id="UP001215280">
    <property type="component" value="Unassembled WGS sequence"/>
</dbReference>
<sequence>MAILKKSCTPSGRSPTILSWLLPEPSYSCLLAPLSKHAPRASPLPPLRTSGSRSGVWLPWPPRQRQVDTEWVAFWTQRGKHLQYVPSTLRPPPTQRPDCPPAGSTVKGKSAARSPSSASNTSTSTASSNAFATLADLDEPNTMEEQLTLDLLGLPDDSFSGSVGGDLSFSKHVTPPTDPIALIARRLARPRPTTPPGTTSGAGSSSISDAPELGCAQNADGSLKEAEDIVFFNDPDDDTPLPAPTTSSSAEASAVTHANTTAAPLAPSPFLAPVTSSPAVTTPQGTDLAGAATAIDRARQAVAAAMSLPVFPLTAPPPAPCAAPPPAYTAAPVSVPAAALLPVPAPTPTPLAVSPAAPLPLPHLPTPEAAPGLALPAPSAGTQPAAGPSFSMMVTRSQARRTAAGAPMPNTLPFGMFIPLHAPAASATASTANLSTPPPGQFPPLPQAAPVANAAQPPAGPGAQQPAQVAPAAPPPAQLLPGAQPAAPAPGVGTAGTAAIPGVGTVGAATTLVVPAAAAAVLTATPLPLFCHVPADTPGLYRPDRITAFDNVCPAHLSKWDALSGVKILVYEWSGRPHSRDSTAVEDLKTSIGRIIGSAPLVGPPVAENPSSRSAPFMYLLLLTNHVWNIVGRHTFFTIPYDAPSSNFLFTLDGFSFTADDGVEVANLVVEVIHGNHMAQTLLSLNHDAYPSTADADPMAHFTASVRVSPTHLKGAGGRTCIAWNVTAAPPSSDVANNHAWVSALSPLIFASTMHWEARAVSPPLSCAGCKSPGHSIGLCPLHVLPVISREICKTSDFTNA</sequence>
<feature type="compositionally biased region" description="Pro residues" evidence="1">
    <location>
        <begin position="436"/>
        <end position="447"/>
    </location>
</feature>
<evidence type="ECO:0000313" key="2">
    <source>
        <dbReference type="EMBL" id="KAJ7741162.1"/>
    </source>
</evidence>
<gene>
    <name evidence="2" type="ORF">DFH07DRAFT_965056</name>
</gene>
<feature type="compositionally biased region" description="Low complexity" evidence="1">
    <location>
        <begin position="366"/>
        <end position="380"/>
    </location>
</feature>
<feature type="region of interest" description="Disordered" evidence="1">
    <location>
        <begin position="363"/>
        <end position="387"/>
    </location>
</feature>
<feature type="region of interest" description="Disordered" evidence="1">
    <location>
        <begin position="232"/>
        <end position="257"/>
    </location>
</feature>
<name>A0AAD7IEB3_9AGAR</name>
<feature type="compositionally biased region" description="Low complexity" evidence="1">
    <location>
        <begin position="111"/>
        <end position="127"/>
    </location>
</feature>
<feature type="region of interest" description="Disordered" evidence="1">
    <location>
        <begin position="85"/>
        <end position="127"/>
    </location>
</feature>
<feature type="compositionally biased region" description="Low complexity" evidence="1">
    <location>
        <begin position="244"/>
        <end position="257"/>
    </location>
</feature>
<dbReference type="AlphaFoldDB" id="A0AAD7IEB3"/>
<reference evidence="2" key="1">
    <citation type="submission" date="2023-03" db="EMBL/GenBank/DDBJ databases">
        <title>Massive genome expansion in bonnet fungi (Mycena s.s.) driven by repeated elements and novel gene families across ecological guilds.</title>
        <authorList>
            <consortium name="Lawrence Berkeley National Laboratory"/>
            <person name="Harder C.B."/>
            <person name="Miyauchi S."/>
            <person name="Viragh M."/>
            <person name="Kuo A."/>
            <person name="Thoen E."/>
            <person name="Andreopoulos B."/>
            <person name="Lu D."/>
            <person name="Skrede I."/>
            <person name="Drula E."/>
            <person name="Henrissat B."/>
            <person name="Morin E."/>
            <person name="Kohler A."/>
            <person name="Barry K."/>
            <person name="LaButti K."/>
            <person name="Morin E."/>
            <person name="Salamov A."/>
            <person name="Lipzen A."/>
            <person name="Mereny Z."/>
            <person name="Hegedus B."/>
            <person name="Baldrian P."/>
            <person name="Stursova M."/>
            <person name="Weitz H."/>
            <person name="Taylor A."/>
            <person name="Grigoriev I.V."/>
            <person name="Nagy L.G."/>
            <person name="Martin F."/>
            <person name="Kauserud H."/>
        </authorList>
    </citation>
    <scope>NUCLEOTIDE SEQUENCE</scope>
    <source>
        <strain evidence="2">CBHHK188m</strain>
    </source>
</reference>
<evidence type="ECO:0000256" key="1">
    <source>
        <dbReference type="SAM" id="MobiDB-lite"/>
    </source>
</evidence>
<accession>A0AAD7IEB3</accession>
<feature type="region of interest" description="Disordered" evidence="1">
    <location>
        <begin position="429"/>
        <end position="490"/>
    </location>
</feature>
<evidence type="ECO:0000313" key="3">
    <source>
        <dbReference type="Proteomes" id="UP001215280"/>
    </source>
</evidence>
<feature type="compositionally biased region" description="Low complexity" evidence="1">
    <location>
        <begin position="196"/>
        <end position="208"/>
    </location>
</feature>
<organism evidence="2 3">
    <name type="scientific">Mycena maculata</name>
    <dbReference type="NCBI Taxonomy" id="230809"/>
    <lineage>
        <taxon>Eukaryota</taxon>
        <taxon>Fungi</taxon>
        <taxon>Dikarya</taxon>
        <taxon>Basidiomycota</taxon>
        <taxon>Agaricomycotina</taxon>
        <taxon>Agaricomycetes</taxon>
        <taxon>Agaricomycetidae</taxon>
        <taxon>Agaricales</taxon>
        <taxon>Marasmiineae</taxon>
        <taxon>Mycenaceae</taxon>
        <taxon>Mycena</taxon>
    </lineage>
</organism>
<feature type="compositionally biased region" description="Pro residues" evidence="1">
    <location>
        <begin position="89"/>
        <end position="100"/>
    </location>
</feature>
<feature type="compositionally biased region" description="Low complexity" evidence="1">
    <location>
        <begin position="479"/>
        <end position="490"/>
    </location>
</feature>
<proteinExistence type="predicted"/>
<dbReference type="EMBL" id="JARJLG010000124">
    <property type="protein sequence ID" value="KAJ7741162.1"/>
    <property type="molecule type" value="Genomic_DNA"/>
</dbReference>
<feature type="compositionally biased region" description="Low complexity" evidence="1">
    <location>
        <begin position="448"/>
        <end position="471"/>
    </location>
</feature>